<evidence type="ECO:0000313" key="3">
    <source>
        <dbReference type="EMBL" id="KFG26522.1"/>
    </source>
</evidence>
<dbReference type="AlphaFoldDB" id="H8ZA17"/>
<gene>
    <name evidence="2" type="ORF">NERG_00438</name>
    <name evidence="3" type="ORF">NESG_00670</name>
</gene>
<proteinExistence type="predicted"/>
<organism evidence="2">
    <name type="scientific">Nematocida ausubeli (strain ATCC PRA-371 / ERTm2)</name>
    <name type="common">Nematode killer fungus</name>
    <dbReference type="NCBI Taxonomy" id="1913371"/>
    <lineage>
        <taxon>Eukaryota</taxon>
        <taxon>Fungi</taxon>
        <taxon>Fungi incertae sedis</taxon>
        <taxon>Microsporidia</taxon>
        <taxon>Nematocida</taxon>
    </lineage>
</organism>
<dbReference type="EMBL" id="AKIJ01000002">
    <property type="protein sequence ID" value="KFG26522.1"/>
    <property type="molecule type" value="Genomic_DNA"/>
</dbReference>
<feature type="transmembrane region" description="Helical" evidence="1">
    <location>
        <begin position="84"/>
        <end position="103"/>
    </location>
</feature>
<reference evidence="3 4" key="3">
    <citation type="journal article" date="2014" name="Genome Announc.">
        <title>Genome Sequence of the Microsporidian Species Nematocida sp1 Strain ERTm6 (ATCC PRA-372).</title>
        <authorList>
            <person name="Bakowski M.A."/>
            <person name="Priest M."/>
            <person name="Young S."/>
            <person name="Cuomo C.A."/>
            <person name="Troemel E.R."/>
        </authorList>
    </citation>
    <scope>NUCLEOTIDE SEQUENCE [LARGE SCALE GENOMIC DNA]</scope>
    <source>
        <strain evidence="3 4">ERTm6</strain>
    </source>
</reference>
<keyword evidence="1" id="KW-1133">Transmembrane helix</keyword>
<dbReference type="OrthoDB" id="2194792at2759"/>
<feature type="transmembrane region" description="Helical" evidence="1">
    <location>
        <begin position="53"/>
        <end position="72"/>
    </location>
</feature>
<accession>H8ZA17</accession>
<protein>
    <submittedName>
        <fullName evidence="2">Uncharacterized protein</fullName>
    </submittedName>
</protein>
<keyword evidence="1" id="KW-0812">Transmembrane</keyword>
<evidence type="ECO:0000256" key="1">
    <source>
        <dbReference type="SAM" id="Phobius"/>
    </source>
</evidence>
<name>H8ZA17_NEMA1</name>
<reference evidence="2" key="1">
    <citation type="submission" date="2011-03" db="EMBL/GenBank/DDBJ databases">
        <title>The Genome Sequence of Nematocida sp1 strain ERTm2.</title>
        <authorList>
            <consortium name="The Broad Institute Genome Sequencing Platform"/>
            <consortium name="The Broad Institute Genome Sequencing Center for Infectious Disease"/>
            <person name="Cuomo C."/>
            <person name="Troemel E."/>
            <person name="Young S.K."/>
            <person name="Zeng Q."/>
            <person name="Gargeya S."/>
            <person name="Fitzgerald M."/>
            <person name="Haas B."/>
            <person name="Abouelleil A."/>
            <person name="Alvarado L."/>
            <person name="Arachchi H.M."/>
            <person name="Berlin A."/>
            <person name="Brown A."/>
            <person name="Chapman S.B."/>
            <person name="Chen Z."/>
            <person name="Dunbar C."/>
            <person name="Freedman E."/>
            <person name="Gearin G."/>
            <person name="Gellesch M."/>
            <person name="Goldberg J."/>
            <person name="Griggs A."/>
            <person name="Gujja S."/>
            <person name="Heilman E.R."/>
            <person name="Heiman D."/>
            <person name="Howarth C."/>
            <person name="Larson L."/>
            <person name="Lui A."/>
            <person name="MacDonald P.J.P."/>
            <person name="Mehta T."/>
            <person name="Montmayeur A."/>
            <person name="Murphy C."/>
            <person name="Neiman D."/>
            <person name="Pearson M."/>
            <person name="Priest M."/>
            <person name="Roberts A."/>
            <person name="Saif S."/>
            <person name="Shea T."/>
            <person name="Shenoy N."/>
            <person name="Sisk P."/>
            <person name="Stolte C."/>
            <person name="Sykes S."/>
            <person name="White J."/>
            <person name="Yandava C."/>
            <person name="Wortman J."/>
            <person name="Nusbaum C."/>
            <person name="Birren B."/>
        </authorList>
    </citation>
    <scope>NUCLEOTIDE SEQUENCE</scope>
    <source>
        <strain evidence="2">ERTm2</strain>
    </source>
</reference>
<dbReference type="HOGENOM" id="CLU_1245689_0_0_1"/>
<keyword evidence="1" id="KW-0472">Membrane</keyword>
<dbReference type="EMBL" id="JH604633">
    <property type="protein sequence ID" value="EHY66798.1"/>
    <property type="molecule type" value="Genomic_DNA"/>
</dbReference>
<accession>A0A086J304</accession>
<sequence length="222" mass="25046">MASLAFKFIRRIVNVLSFLLLLETVVIAVYTYWSRTLSRLEMYIFSNGDGGFSSVTGYLICFSLFMALLSSTAVNSKSKFTIKLALIFGIFYFTFSVACFAYIKFSYLTKMTDGAYDMYNRSTFDFSSLLAMIGKTNIINNRQEQLTCLMNIINNELWVIMIMLTCSYSLGGFITIFMIMGGNCKIRKPKTKPAEEEAEVIVQQVGFSGGSLRKASHKSSMM</sequence>
<feature type="transmembrane region" description="Helical" evidence="1">
    <location>
        <begin position="12"/>
        <end position="33"/>
    </location>
</feature>
<dbReference type="Proteomes" id="UP000054524">
    <property type="component" value="Unassembled WGS sequence"/>
</dbReference>
<dbReference type="Proteomes" id="UP000005622">
    <property type="component" value="Unassembled WGS sequence"/>
</dbReference>
<evidence type="ECO:0000313" key="4">
    <source>
        <dbReference type="Proteomes" id="UP000054524"/>
    </source>
</evidence>
<keyword evidence="4" id="KW-1185">Reference proteome</keyword>
<evidence type="ECO:0000313" key="2">
    <source>
        <dbReference type="EMBL" id="EHY66798.1"/>
    </source>
</evidence>
<feature type="transmembrane region" description="Helical" evidence="1">
    <location>
        <begin position="157"/>
        <end position="180"/>
    </location>
</feature>
<reference evidence="3" key="2">
    <citation type="submission" date="2012-10" db="EMBL/GenBank/DDBJ databases">
        <authorList>
            <consortium name="The Broad Institute Genome Sequencing Platform"/>
            <consortium name="The Broad Institute Genome Sequencing Center for Infectious Disease"/>
            <person name="Cuomo C."/>
            <person name="Troemel E."/>
            <person name="Walker B."/>
            <person name="Young S.K."/>
            <person name="Zeng Q."/>
            <person name="Gargeya S."/>
            <person name="Fitzgerald M."/>
            <person name="Haas B."/>
            <person name="Abouelleil A."/>
            <person name="Alvarado L."/>
            <person name="Arachchi H.M."/>
            <person name="Berlin A.M."/>
            <person name="Chapman S.B."/>
            <person name="Goldberg J."/>
            <person name="Griggs A."/>
            <person name="Gujja S."/>
            <person name="Hansen M."/>
            <person name="Howarth C."/>
            <person name="Imamovic A."/>
            <person name="Larimer J."/>
            <person name="McCowan C."/>
            <person name="Murphy C."/>
            <person name="Neiman D."/>
            <person name="Pearson M."/>
            <person name="Priest M."/>
            <person name="Roberts A."/>
            <person name="Saif S."/>
            <person name="Shea T."/>
            <person name="Sisk P."/>
            <person name="Sykes S."/>
            <person name="Wortman J."/>
            <person name="Nusbaum C."/>
            <person name="Birren B."/>
        </authorList>
    </citation>
    <scope>NUCLEOTIDE SEQUENCE</scope>
    <source>
        <strain evidence="3">ERTm6</strain>
    </source>
</reference>